<dbReference type="EMBL" id="FQVU01000007">
    <property type="protein sequence ID" value="SHH55161.1"/>
    <property type="molecule type" value="Genomic_DNA"/>
</dbReference>
<dbReference type="InterPro" id="IPR008257">
    <property type="entry name" value="Pept_M19"/>
</dbReference>
<dbReference type="SUPFAM" id="SSF51556">
    <property type="entry name" value="Metallo-dependent hydrolases"/>
    <property type="match status" value="1"/>
</dbReference>
<dbReference type="STRING" id="1206085.SAMN05443575_4061"/>
<dbReference type="GO" id="GO:0006508">
    <property type="term" value="P:proteolysis"/>
    <property type="evidence" value="ECO:0007669"/>
    <property type="project" value="InterPro"/>
</dbReference>
<accession>A0A1M5TWX5</accession>
<evidence type="ECO:0000313" key="2">
    <source>
        <dbReference type="Proteomes" id="UP000186132"/>
    </source>
</evidence>
<keyword evidence="2" id="KW-1185">Reference proteome</keyword>
<dbReference type="Gene3D" id="3.20.20.140">
    <property type="entry name" value="Metal-dependent hydrolases"/>
    <property type="match status" value="1"/>
</dbReference>
<evidence type="ECO:0000313" key="1">
    <source>
        <dbReference type="EMBL" id="SHH55161.1"/>
    </source>
</evidence>
<name>A0A1M5TWX5_9ACTN</name>
<dbReference type="PANTHER" id="PTHR10443">
    <property type="entry name" value="MICROSOMAL DIPEPTIDASE"/>
    <property type="match status" value="1"/>
</dbReference>
<dbReference type="InterPro" id="IPR032466">
    <property type="entry name" value="Metal_Hydrolase"/>
</dbReference>
<gene>
    <name evidence="1" type="ORF">SAMN05443575_4061</name>
</gene>
<dbReference type="PROSITE" id="PS51365">
    <property type="entry name" value="RENAL_DIPEPTIDASE_2"/>
    <property type="match status" value="1"/>
</dbReference>
<dbReference type="PANTHER" id="PTHR10443:SF12">
    <property type="entry name" value="DIPEPTIDASE"/>
    <property type="match status" value="1"/>
</dbReference>
<reference evidence="1 2" key="1">
    <citation type="submission" date="2016-11" db="EMBL/GenBank/DDBJ databases">
        <authorList>
            <person name="Jaros S."/>
            <person name="Januszkiewicz K."/>
            <person name="Wedrychowicz H."/>
        </authorList>
    </citation>
    <scope>NUCLEOTIDE SEQUENCE [LARGE SCALE GENOMIC DNA]</scope>
    <source>
        <strain evidence="1 2">DSM 45627</strain>
    </source>
</reference>
<dbReference type="Pfam" id="PF01244">
    <property type="entry name" value="Peptidase_M19"/>
    <property type="match status" value="1"/>
</dbReference>
<organism evidence="1 2">
    <name type="scientific">Jatrophihabitans endophyticus</name>
    <dbReference type="NCBI Taxonomy" id="1206085"/>
    <lineage>
        <taxon>Bacteria</taxon>
        <taxon>Bacillati</taxon>
        <taxon>Actinomycetota</taxon>
        <taxon>Actinomycetes</taxon>
        <taxon>Jatrophihabitantales</taxon>
        <taxon>Jatrophihabitantaceae</taxon>
        <taxon>Jatrophihabitans</taxon>
    </lineage>
</organism>
<dbReference type="GO" id="GO:0070573">
    <property type="term" value="F:metallodipeptidase activity"/>
    <property type="evidence" value="ECO:0007669"/>
    <property type="project" value="InterPro"/>
</dbReference>
<dbReference type="AlphaFoldDB" id="A0A1M5TWX5"/>
<proteinExistence type="predicted"/>
<dbReference type="Proteomes" id="UP000186132">
    <property type="component" value="Unassembled WGS sequence"/>
</dbReference>
<dbReference type="CDD" id="cd01301">
    <property type="entry name" value="rDP_like"/>
    <property type="match status" value="1"/>
</dbReference>
<sequence>MSEHQLIVDGHNDLPWAMRQLNGYDLDAYPVDVVQTATHTDLVRLRDGGVGAQFWSVYVPTRFGAGSVTGTLEQIDFVLRMIARYPDRLALALTAADVDAAWSTGRIASLLGAEGGHSIDSSLAVLRTLHALGVRYLTLTHNDNVPWADSATDVPAVGGLSDFGRDVVREMNRLGMLVDLSHVAPTTMRDALAVTSVPVIFSHSSARAVTDHVRNVPDDVLGSLAGNGGVCMVTFVPSFVSTACHEWESAVVADMAERGEDRRDLAARDLAAARRAATDPPPVATVADVADHVEHVREVAGVAHVGLGGDFDGCDALPEGLGDVSTYPALLAELRDRRWSEDDLAALTHRNVLRTMRDAGL</sequence>
<protein>
    <submittedName>
        <fullName evidence="1">Membrane dipeptidase</fullName>
    </submittedName>
</protein>